<dbReference type="EMBL" id="AP023098">
    <property type="protein sequence ID" value="BCE83156.1"/>
    <property type="molecule type" value="Genomic_DNA"/>
</dbReference>
<evidence type="ECO:0000313" key="3">
    <source>
        <dbReference type="EMBL" id="BCE83156.1"/>
    </source>
</evidence>
<evidence type="ECO:0000313" key="2">
    <source>
        <dbReference type="EMBL" id="BCE40984.1"/>
    </source>
</evidence>
<organism evidence="1">
    <name type="scientific">Bradyrhizobium diazoefficiens</name>
    <dbReference type="NCBI Taxonomy" id="1355477"/>
    <lineage>
        <taxon>Bacteria</taxon>
        <taxon>Pseudomonadati</taxon>
        <taxon>Pseudomonadota</taxon>
        <taxon>Alphaproteobacteria</taxon>
        <taxon>Hyphomicrobiales</taxon>
        <taxon>Nitrobacteraceae</taxon>
        <taxon>Bradyrhizobium</taxon>
    </lineage>
</organism>
<proteinExistence type="predicted"/>
<dbReference type="EMBL" id="AP023093">
    <property type="protein sequence ID" value="BCE40984.1"/>
    <property type="molecule type" value="Genomic_DNA"/>
</dbReference>
<protein>
    <submittedName>
        <fullName evidence="1">Uncharacterized protein</fullName>
    </submittedName>
</protein>
<reference evidence="2" key="2">
    <citation type="submission" date="2020-05" db="EMBL/GenBank/DDBJ databases">
        <title>Complete genome sequence of Bradyrhizobium diazoefficiens XF3 isolated from soybean nodule.</title>
        <authorList>
            <person name="Noda R."/>
            <person name="Kakizaki K."/>
            <person name="Minamisawa K."/>
        </authorList>
    </citation>
    <scope>NUCLEOTIDE SEQUENCE</scope>
    <source>
        <strain evidence="2">XF3</strain>
    </source>
</reference>
<dbReference type="AlphaFoldDB" id="A0A809Y2L1"/>
<reference evidence="3" key="3">
    <citation type="submission" date="2020-05" db="EMBL/GenBank/DDBJ databases">
        <title>Complete genome sequence of Bradyrhizobium diazoefficiens XF9 isolated from soybean nodule.</title>
        <authorList>
            <person name="Noda R."/>
            <person name="Kakizaki K."/>
            <person name="Minamisawa K."/>
        </authorList>
    </citation>
    <scope>NUCLEOTIDE SEQUENCE</scope>
    <source>
        <strain evidence="3">XF9</strain>
    </source>
</reference>
<accession>A0A809Y2L1</accession>
<name>A0A809Y2L1_9BRAD</name>
<evidence type="ECO:0000313" key="1">
    <source>
        <dbReference type="EMBL" id="BCE32201.1"/>
    </source>
</evidence>
<gene>
    <name evidence="1" type="ORF">XF2B_59700</name>
    <name evidence="2" type="ORF">XF3B_60150</name>
    <name evidence="3" type="ORF">XF9B_45770</name>
</gene>
<reference evidence="1" key="1">
    <citation type="submission" date="2020-05" db="EMBL/GenBank/DDBJ databases">
        <title>Complete genome sequence of Bradyrhizobium diazoefficiens XF2 isolated from soybean nodule.</title>
        <authorList>
            <person name="Noda R."/>
            <person name="Kakizaki K."/>
            <person name="Minamisawa K."/>
        </authorList>
    </citation>
    <scope>NUCLEOTIDE SEQUENCE</scope>
    <source>
        <strain evidence="1">XF2</strain>
    </source>
</reference>
<sequence>MSALRGQRMVELRIVELGIVIHGAVGALEAAEEIIEARMRATRNPAPALRLTFYDRDLHGRQPRR</sequence>
<dbReference type="EMBL" id="AP023092">
    <property type="protein sequence ID" value="BCE32201.1"/>
    <property type="molecule type" value="Genomic_DNA"/>
</dbReference>